<sequence>MGVFYGWTDFSVVICSQVSNHTSQYRCSKCMSEFVGEEWAWFSAPYAMLQNENVSVQGSDLKIL</sequence>
<dbReference type="HOGENOM" id="CLU_2872292_0_0_1"/>
<proteinExistence type="predicted"/>
<name>F0WEK6_9STRA</name>
<gene>
    <name evidence="1" type="primary">AlNc14C75G5056</name>
    <name evidence="1" type="ORF">ALNC14_057810</name>
</gene>
<dbReference type="AlphaFoldDB" id="F0WEK6"/>
<dbReference type="EMBL" id="FR824120">
    <property type="protein sequence ID" value="CCA19638.1"/>
    <property type="molecule type" value="Genomic_DNA"/>
</dbReference>
<reference evidence="1" key="1">
    <citation type="journal article" date="2011" name="PLoS Biol.">
        <title>Gene gain and loss during evolution of obligate parasitism in the white rust pathogen of Arabidopsis thaliana.</title>
        <authorList>
            <person name="Kemen E."/>
            <person name="Gardiner A."/>
            <person name="Schultz-Larsen T."/>
            <person name="Kemen A.C."/>
            <person name="Balmuth A.L."/>
            <person name="Robert-Seilaniantz A."/>
            <person name="Bailey K."/>
            <person name="Holub E."/>
            <person name="Studholme D.J."/>
            <person name="Maclean D."/>
            <person name="Jones J.D."/>
        </authorList>
    </citation>
    <scope>NUCLEOTIDE SEQUENCE</scope>
</reference>
<evidence type="ECO:0000313" key="1">
    <source>
        <dbReference type="EMBL" id="CCA19638.1"/>
    </source>
</evidence>
<protein>
    <submittedName>
        <fullName evidence="1">AlNc14C75G5056 protein</fullName>
    </submittedName>
</protein>
<organism evidence="1">
    <name type="scientific">Albugo laibachii Nc14</name>
    <dbReference type="NCBI Taxonomy" id="890382"/>
    <lineage>
        <taxon>Eukaryota</taxon>
        <taxon>Sar</taxon>
        <taxon>Stramenopiles</taxon>
        <taxon>Oomycota</taxon>
        <taxon>Peronosporomycetes</taxon>
        <taxon>Albuginales</taxon>
        <taxon>Albuginaceae</taxon>
        <taxon>Albugo</taxon>
    </lineage>
</organism>
<reference evidence="1" key="2">
    <citation type="submission" date="2011-02" db="EMBL/GenBank/DDBJ databases">
        <authorList>
            <person name="MacLean D."/>
        </authorList>
    </citation>
    <scope>NUCLEOTIDE SEQUENCE</scope>
</reference>
<accession>F0WEK6</accession>